<evidence type="ECO:0000313" key="1">
    <source>
        <dbReference type="EMBL" id="TFK68947.1"/>
    </source>
</evidence>
<proteinExistence type="predicted"/>
<protein>
    <submittedName>
        <fullName evidence="1">Uncharacterized protein</fullName>
    </submittedName>
</protein>
<name>A0ACD3AVF8_9AGAR</name>
<dbReference type="EMBL" id="ML208340">
    <property type="protein sequence ID" value="TFK68947.1"/>
    <property type="molecule type" value="Genomic_DNA"/>
</dbReference>
<evidence type="ECO:0000313" key="2">
    <source>
        <dbReference type="Proteomes" id="UP000308600"/>
    </source>
</evidence>
<organism evidence="1 2">
    <name type="scientific">Pluteus cervinus</name>
    <dbReference type="NCBI Taxonomy" id="181527"/>
    <lineage>
        <taxon>Eukaryota</taxon>
        <taxon>Fungi</taxon>
        <taxon>Dikarya</taxon>
        <taxon>Basidiomycota</taxon>
        <taxon>Agaricomycotina</taxon>
        <taxon>Agaricomycetes</taxon>
        <taxon>Agaricomycetidae</taxon>
        <taxon>Agaricales</taxon>
        <taxon>Pluteineae</taxon>
        <taxon>Pluteaceae</taxon>
        <taxon>Pluteus</taxon>
    </lineage>
</organism>
<sequence>MHRPHSLLIACAGLISLVPFSWHALNPHPFTKIDVDLTDSDSPGWGCASYCNGVWPCDKGWVTEYGMTVSHPNNITITWRYYSWNVDGGGRTS</sequence>
<gene>
    <name evidence="1" type="ORF">BDN72DRAFT_642211</name>
</gene>
<accession>A0ACD3AVF8</accession>
<dbReference type="Proteomes" id="UP000308600">
    <property type="component" value="Unassembled WGS sequence"/>
</dbReference>
<keyword evidence="2" id="KW-1185">Reference proteome</keyword>
<reference evidence="1 2" key="1">
    <citation type="journal article" date="2019" name="Nat. Ecol. Evol.">
        <title>Megaphylogeny resolves global patterns of mushroom evolution.</title>
        <authorList>
            <person name="Varga T."/>
            <person name="Krizsan K."/>
            <person name="Foldi C."/>
            <person name="Dima B."/>
            <person name="Sanchez-Garcia M."/>
            <person name="Sanchez-Ramirez S."/>
            <person name="Szollosi G.J."/>
            <person name="Szarkandi J.G."/>
            <person name="Papp V."/>
            <person name="Albert L."/>
            <person name="Andreopoulos W."/>
            <person name="Angelini C."/>
            <person name="Antonin V."/>
            <person name="Barry K.W."/>
            <person name="Bougher N.L."/>
            <person name="Buchanan P."/>
            <person name="Buyck B."/>
            <person name="Bense V."/>
            <person name="Catcheside P."/>
            <person name="Chovatia M."/>
            <person name="Cooper J."/>
            <person name="Damon W."/>
            <person name="Desjardin D."/>
            <person name="Finy P."/>
            <person name="Geml J."/>
            <person name="Haridas S."/>
            <person name="Hughes K."/>
            <person name="Justo A."/>
            <person name="Karasinski D."/>
            <person name="Kautmanova I."/>
            <person name="Kiss B."/>
            <person name="Kocsube S."/>
            <person name="Kotiranta H."/>
            <person name="LaButti K.M."/>
            <person name="Lechner B.E."/>
            <person name="Liimatainen K."/>
            <person name="Lipzen A."/>
            <person name="Lukacs Z."/>
            <person name="Mihaltcheva S."/>
            <person name="Morgado L.N."/>
            <person name="Niskanen T."/>
            <person name="Noordeloos M.E."/>
            <person name="Ohm R.A."/>
            <person name="Ortiz-Santana B."/>
            <person name="Ovrebo C."/>
            <person name="Racz N."/>
            <person name="Riley R."/>
            <person name="Savchenko A."/>
            <person name="Shiryaev A."/>
            <person name="Soop K."/>
            <person name="Spirin V."/>
            <person name="Szebenyi C."/>
            <person name="Tomsovsky M."/>
            <person name="Tulloss R.E."/>
            <person name="Uehling J."/>
            <person name="Grigoriev I.V."/>
            <person name="Vagvolgyi C."/>
            <person name="Papp T."/>
            <person name="Martin F.M."/>
            <person name="Miettinen O."/>
            <person name="Hibbett D.S."/>
            <person name="Nagy L.G."/>
        </authorList>
    </citation>
    <scope>NUCLEOTIDE SEQUENCE [LARGE SCALE GENOMIC DNA]</scope>
    <source>
        <strain evidence="1 2">NL-1719</strain>
    </source>
</reference>